<proteinExistence type="predicted"/>
<keyword evidence="2" id="KW-1185">Reference proteome</keyword>
<gene>
    <name evidence="1" type="ordered locus">TERTU_2180</name>
</gene>
<dbReference type="AlphaFoldDB" id="C5BJG6"/>
<dbReference type="EMBL" id="CP001614">
    <property type="protein sequence ID" value="ACR13011.1"/>
    <property type="molecule type" value="Genomic_DNA"/>
</dbReference>
<dbReference type="Proteomes" id="UP000009080">
    <property type="component" value="Chromosome"/>
</dbReference>
<name>C5BJG6_TERTT</name>
<dbReference type="KEGG" id="ttu:TERTU_2180"/>
<accession>C5BJG6</accession>
<reference evidence="1 2" key="1">
    <citation type="journal article" date="2009" name="PLoS ONE">
        <title>The complete genome of Teredinibacter turnerae T7901: an intracellular endosymbiont of marine wood-boring bivalves (shipworms).</title>
        <authorList>
            <person name="Yang J.C."/>
            <person name="Madupu R."/>
            <person name="Durkin A.S."/>
            <person name="Ekborg N.A."/>
            <person name="Pedamallu C.S."/>
            <person name="Hostetler J.B."/>
            <person name="Radune D."/>
            <person name="Toms B.S."/>
            <person name="Henrissat B."/>
            <person name="Coutinho P.M."/>
            <person name="Schwarz S."/>
            <person name="Field L."/>
            <person name="Trindade-Silva A.E."/>
            <person name="Soares C.A.G."/>
            <person name="Elshahawi S."/>
            <person name="Hanora A."/>
            <person name="Schmidt E.W."/>
            <person name="Haygood M.G."/>
            <person name="Posfai J."/>
            <person name="Benner J."/>
            <person name="Madinger C."/>
            <person name="Nove J."/>
            <person name="Anton B."/>
            <person name="Chaudhary K."/>
            <person name="Foster J."/>
            <person name="Holman A."/>
            <person name="Kumar S."/>
            <person name="Lessard P.A."/>
            <person name="Luyten Y.A."/>
            <person name="Slatko B."/>
            <person name="Wood N."/>
            <person name="Wu B."/>
            <person name="Teplitski M."/>
            <person name="Mougous J.D."/>
            <person name="Ward N."/>
            <person name="Eisen J.A."/>
            <person name="Badger J.H."/>
            <person name="Distel D.L."/>
        </authorList>
    </citation>
    <scope>NUCLEOTIDE SEQUENCE [LARGE SCALE GENOMIC DNA]</scope>
    <source>
        <strain evidence="2">ATCC 39867 / T7901</strain>
    </source>
</reference>
<organism evidence="1 2">
    <name type="scientific">Teredinibacter turnerae (strain ATCC 39867 / T7901)</name>
    <dbReference type="NCBI Taxonomy" id="377629"/>
    <lineage>
        <taxon>Bacteria</taxon>
        <taxon>Pseudomonadati</taxon>
        <taxon>Pseudomonadota</taxon>
        <taxon>Gammaproteobacteria</taxon>
        <taxon>Cellvibrionales</taxon>
        <taxon>Cellvibrionaceae</taxon>
        <taxon>Teredinibacter</taxon>
    </lineage>
</organism>
<evidence type="ECO:0000313" key="2">
    <source>
        <dbReference type="Proteomes" id="UP000009080"/>
    </source>
</evidence>
<protein>
    <submittedName>
        <fullName evidence="1">Uncharacterized protein</fullName>
    </submittedName>
</protein>
<sequence>MVPIIWACHVSFYNKVSQQDLRFGACILWLVATLPQKTSSSTAAAAARR</sequence>
<dbReference type="HOGENOM" id="CLU_3141653_0_0_6"/>
<evidence type="ECO:0000313" key="1">
    <source>
        <dbReference type="EMBL" id="ACR13011.1"/>
    </source>
</evidence>